<dbReference type="InterPro" id="IPR037266">
    <property type="entry name" value="PSII_PsbL_sf"/>
</dbReference>
<dbReference type="GO" id="GO:0009535">
    <property type="term" value="C:chloroplast thylakoid membrane"/>
    <property type="evidence" value="ECO:0007669"/>
    <property type="project" value="UniProtKB-SubCell"/>
</dbReference>
<keyword evidence="6" id="KW-0150">Chloroplast</keyword>
<dbReference type="AlphaFoldDB" id="A0A2D1GRW9"/>
<dbReference type="RefSeq" id="YP_009442343.1">
    <property type="nucleotide sequence ID" value="NC_036306.1"/>
</dbReference>
<keyword evidence="3 5" id="KW-1133">Transmembrane helix</keyword>
<geneLocation type="chloroplast" evidence="6"/>
<comment type="similarity">
    <text evidence="5">Belongs to the PsbL family.</text>
</comment>
<evidence type="ECO:0000256" key="5">
    <source>
        <dbReference type="HAMAP-Rule" id="MF_01317"/>
    </source>
</evidence>
<name>A0A2D1GRW9_9MAGN</name>
<dbReference type="Pfam" id="PF02419">
    <property type="entry name" value="PsbL"/>
    <property type="match status" value="1"/>
</dbReference>
<gene>
    <name evidence="5 6" type="primary">psbL</name>
</gene>
<evidence type="ECO:0000256" key="1">
    <source>
        <dbReference type="ARBA" id="ARBA00004167"/>
    </source>
</evidence>
<comment type="function">
    <text evidence="5">One of the components of the core complex of photosystem II (PSII). PSII is a light-driven water:plastoquinone oxidoreductase that uses light energy to abstract electrons from H(2)O, generating O(2) and a proton gradient subsequently used for ATP formation. It consists of a core antenna complex that captures photons, and an electron transfer chain that converts photonic excitation into a charge separation. This subunit is found at the monomer-monomer interface and is required for correct PSII assembly and/or dimerization.</text>
</comment>
<keyword evidence="6" id="KW-0934">Plastid</keyword>
<keyword evidence="5" id="KW-0674">Reaction center</keyword>
<comment type="subunit">
    <text evidence="5">PSII is composed of 1 copy each of membrane proteins PsbA, PsbB, PsbC, PsbD, PsbE, PsbF, PsbH, PsbI, PsbJ, PsbK, PsbL, PsbM, PsbT, PsbX, PsbY, PsbZ, Psb30/Ycf12, at least 3 peripheral proteins of the oxygen-evolving complex and a large number of cofactors. It forms dimeric complexes.</text>
</comment>
<keyword evidence="5" id="KW-0604">Photosystem II</keyword>
<dbReference type="GeneID" id="35983802"/>
<reference evidence="6" key="1">
    <citation type="journal article" date="2017" name="Sci. Rep.">
        <title>Gene losses and partial deletion of small single-copy regions of the chloroplast genomes of two hemiparasitic Taxillus species.</title>
        <authorList>
            <person name="Li Y."/>
            <person name="Zhou J.G."/>
            <person name="Chen X.L."/>
            <person name="Cui Y.X."/>
            <person name="Xu Z.C."/>
            <person name="Li Y.H."/>
            <person name="Song J.Y."/>
            <person name="Duan B.Z."/>
            <person name="Yao H."/>
        </authorList>
    </citation>
    <scope>NUCLEOTIDE SEQUENCE</scope>
</reference>
<dbReference type="HAMAP" id="MF_01317">
    <property type="entry name" value="PSII_PsbL"/>
    <property type="match status" value="1"/>
</dbReference>
<dbReference type="InterPro" id="IPR003372">
    <property type="entry name" value="PSII_PsbL"/>
</dbReference>
<reference evidence="7" key="2">
    <citation type="journal article" date="2019" name="Mitochondrial DNA Part B Resour">
        <title>Complete chloroplast genome sequence of Taxillus chinensis (Loranthaceae): a hemiparasitic shrub in South China.</title>
        <authorList>
            <person name="Liu B."/>
            <person name="Zhang Y."/>
            <person name="Shi Y."/>
        </authorList>
    </citation>
    <scope>NUCLEOTIDE SEQUENCE</scope>
</reference>
<comment type="subcellular location">
    <subcellularLocation>
        <location evidence="1">Membrane</location>
        <topology evidence="1">Single-pass membrane protein</topology>
    </subcellularLocation>
    <subcellularLocation>
        <location evidence="5">Plastid</location>
        <location evidence="5">Chloroplast thylakoid membrane</location>
        <topology evidence="5">Single-pass membrane protein</topology>
    </subcellularLocation>
</comment>
<evidence type="ECO:0000256" key="3">
    <source>
        <dbReference type="ARBA" id="ARBA00022989"/>
    </source>
</evidence>
<evidence type="ECO:0000256" key="2">
    <source>
        <dbReference type="ARBA" id="ARBA00022692"/>
    </source>
</evidence>
<dbReference type="SUPFAM" id="SSF161017">
    <property type="entry name" value="Photosystem II reaction center protein L, PsbL"/>
    <property type="match status" value="1"/>
</dbReference>
<evidence type="ECO:0000313" key="7">
    <source>
        <dbReference type="EMBL" id="QQY86248.1"/>
    </source>
</evidence>
<keyword evidence="4 5" id="KW-0472">Membrane</keyword>
<dbReference type="EMBL" id="MN080717">
    <property type="protein sequence ID" value="QQY86248.1"/>
    <property type="molecule type" value="Genomic_DNA"/>
</dbReference>
<accession>A0A2D1GRW9</accession>
<protein>
    <recommendedName>
        <fullName evidence="5">Photosystem II reaction center protein L</fullName>
        <shortName evidence="5">PSII-L</shortName>
    </recommendedName>
</protein>
<dbReference type="EMBL" id="KY996492">
    <property type="protein sequence ID" value="ATN95716.1"/>
    <property type="molecule type" value="Genomic_DNA"/>
</dbReference>
<keyword evidence="5" id="KW-0793">Thylakoid</keyword>
<evidence type="ECO:0000256" key="4">
    <source>
        <dbReference type="ARBA" id="ARBA00023136"/>
    </source>
</evidence>
<keyword evidence="2 5" id="KW-0812">Transmembrane</keyword>
<proteinExistence type="inferred from homology"/>
<keyword evidence="5" id="KW-0602">Photosynthesis</keyword>
<feature type="transmembrane region" description="Helical" evidence="5">
    <location>
        <begin position="28"/>
        <end position="47"/>
    </location>
</feature>
<organism evidence="6">
    <name type="scientific">Taxillus chinensis</name>
    <dbReference type="NCBI Taxonomy" id="227909"/>
    <lineage>
        <taxon>Eukaryota</taxon>
        <taxon>Viridiplantae</taxon>
        <taxon>Streptophyta</taxon>
        <taxon>Embryophyta</taxon>
        <taxon>Tracheophyta</taxon>
        <taxon>Spermatophyta</taxon>
        <taxon>Magnoliopsida</taxon>
        <taxon>eudicotyledons</taxon>
        <taxon>Gunneridae</taxon>
        <taxon>Pentapetalae</taxon>
        <taxon>Santalales</taxon>
        <taxon>Loranthaceae</taxon>
        <taxon>Lorantheae</taxon>
        <taxon>Scurrulinae</taxon>
        <taxon>Taxillus</taxon>
    </lineage>
</organism>
<reference evidence="7" key="3">
    <citation type="submission" date="2019-06" db="EMBL/GenBank/DDBJ databases">
        <authorList>
            <person name="Duan N."/>
        </authorList>
    </citation>
    <scope>NUCLEOTIDE SEQUENCE</scope>
</reference>
<evidence type="ECO:0000313" key="6">
    <source>
        <dbReference type="EMBL" id="ATN95716.1"/>
    </source>
</evidence>
<dbReference type="GO" id="GO:0009539">
    <property type="term" value="C:photosystem II reaction center"/>
    <property type="evidence" value="ECO:0007669"/>
    <property type="project" value="InterPro"/>
</dbReference>
<dbReference type="GO" id="GO:0015979">
    <property type="term" value="P:photosynthesis"/>
    <property type="evidence" value="ECO:0007669"/>
    <property type="project" value="UniProtKB-UniRule"/>
</dbReference>
<sequence length="48" mass="5723">MKLIRINYRATPQSNPNEQNVELNRTSLYWGLLLIFVLAVLFSNYFFN</sequence>